<sequence length="494" mass="53093">MLHNHPTVLMPSIFAVGIPAQVPAAVMQLWNVVAAGQRRVAITPPTRESAKPASTRSCHAAEDSSEPDEYSRLCVGLATGLQREGGIEAAPNGLATSVSPASAALAQGLYNIATLLYNKSANPGDHRFLLDAEAEEGHTSTAAQQYNAIRETASSISEQHTSNDVVAGICGKHSMLVLRVCLVLHIGEYVLKDLHLPDSATLSYKVSATTLMYAHNLVGLLLMPLIVFSAGDYSNVVACWPLIPDFVRTQVVQFAQLRSGPLPPPRQADDASDCVLPPPVKRPAHDQLRPSGGAGSRLAALKLGLGLSTLRPTSHTQSQQVNRESENVLLGIVIFVPVLTGSCEALAKASYACISAGLSDNRRRFEGKRCPFTLPISLTQQMSSGKIHALQKLAPSAKLLVEDSKKNKLHQFVCFLRLGKVSAMGPEFRSLAAAMLTLIMAESTPQQRELITPDHLATIPHLYDRIWVLAISGELPQYFASTAPDFGQPGDFRQ</sequence>
<accession>A0A699ZTL9</accession>
<feature type="non-terminal residue" evidence="2">
    <location>
        <position position="1"/>
    </location>
</feature>
<evidence type="ECO:0000256" key="1">
    <source>
        <dbReference type="SAM" id="MobiDB-lite"/>
    </source>
</evidence>
<keyword evidence="3" id="KW-1185">Reference proteome</keyword>
<dbReference type="EMBL" id="BLLF01002993">
    <property type="protein sequence ID" value="GFH26023.1"/>
    <property type="molecule type" value="Genomic_DNA"/>
</dbReference>
<evidence type="ECO:0000313" key="2">
    <source>
        <dbReference type="EMBL" id="GFH26023.1"/>
    </source>
</evidence>
<proteinExistence type="predicted"/>
<organism evidence="2 3">
    <name type="scientific">Haematococcus lacustris</name>
    <name type="common">Green alga</name>
    <name type="synonym">Haematococcus pluvialis</name>
    <dbReference type="NCBI Taxonomy" id="44745"/>
    <lineage>
        <taxon>Eukaryota</taxon>
        <taxon>Viridiplantae</taxon>
        <taxon>Chlorophyta</taxon>
        <taxon>core chlorophytes</taxon>
        <taxon>Chlorophyceae</taxon>
        <taxon>CS clade</taxon>
        <taxon>Chlamydomonadales</taxon>
        <taxon>Haematococcaceae</taxon>
        <taxon>Haematococcus</taxon>
    </lineage>
</organism>
<name>A0A699ZTL9_HAELA</name>
<dbReference type="AlphaFoldDB" id="A0A699ZTL9"/>
<gene>
    <name evidence="2" type="ORF">HaLaN_24096</name>
</gene>
<comment type="caution">
    <text evidence="2">The sequence shown here is derived from an EMBL/GenBank/DDBJ whole genome shotgun (WGS) entry which is preliminary data.</text>
</comment>
<feature type="non-terminal residue" evidence="2">
    <location>
        <position position="494"/>
    </location>
</feature>
<dbReference type="Proteomes" id="UP000485058">
    <property type="component" value="Unassembled WGS sequence"/>
</dbReference>
<feature type="region of interest" description="Disordered" evidence="1">
    <location>
        <begin position="43"/>
        <end position="65"/>
    </location>
</feature>
<protein>
    <submittedName>
        <fullName evidence="2">Uncharacterized protein</fullName>
    </submittedName>
</protein>
<evidence type="ECO:0000313" key="3">
    <source>
        <dbReference type="Proteomes" id="UP000485058"/>
    </source>
</evidence>
<reference evidence="2 3" key="1">
    <citation type="submission" date="2020-02" db="EMBL/GenBank/DDBJ databases">
        <title>Draft genome sequence of Haematococcus lacustris strain NIES-144.</title>
        <authorList>
            <person name="Morimoto D."/>
            <person name="Nakagawa S."/>
            <person name="Yoshida T."/>
            <person name="Sawayama S."/>
        </authorList>
    </citation>
    <scope>NUCLEOTIDE SEQUENCE [LARGE SCALE GENOMIC DNA]</scope>
    <source>
        <strain evidence="2 3">NIES-144</strain>
    </source>
</reference>